<reference evidence="5" key="1">
    <citation type="submission" date="2022-11" db="EMBL/GenBank/DDBJ databases">
        <title>High-quality draft genome sequence of Galbibacter sp. strain CMA-7.</title>
        <authorList>
            <person name="Wei L."/>
            <person name="Dong C."/>
            <person name="Shao Z."/>
        </authorList>
    </citation>
    <scope>NUCLEOTIDE SEQUENCE</scope>
    <source>
        <strain evidence="5">CMA-7</strain>
    </source>
</reference>
<gene>
    <name evidence="5" type="ORF">OSR52_12160</name>
</gene>
<evidence type="ECO:0000256" key="3">
    <source>
        <dbReference type="ARBA" id="ARBA00022840"/>
    </source>
</evidence>
<dbReference type="InterPro" id="IPR037171">
    <property type="entry name" value="NagB/RpiA_transferase-like"/>
</dbReference>
<dbReference type="GO" id="GO:0030272">
    <property type="term" value="F:5-formyltetrahydrofolate cyclo-ligase activity"/>
    <property type="evidence" value="ECO:0007669"/>
    <property type="project" value="UniProtKB-EC"/>
</dbReference>
<dbReference type="EC" id="6.3.3.2" evidence="4"/>
<proteinExistence type="inferred from homology"/>
<name>A0ABT6FTN2_9FLAO</name>
<evidence type="ECO:0000256" key="1">
    <source>
        <dbReference type="ARBA" id="ARBA00010638"/>
    </source>
</evidence>
<comment type="cofactor">
    <cofactor evidence="4">
        <name>Mg(2+)</name>
        <dbReference type="ChEBI" id="CHEBI:18420"/>
    </cofactor>
</comment>
<keyword evidence="4" id="KW-0460">Magnesium</keyword>
<dbReference type="EMBL" id="JAPMUA010000004">
    <property type="protein sequence ID" value="MDG3586621.1"/>
    <property type="molecule type" value="Genomic_DNA"/>
</dbReference>
<dbReference type="Proteomes" id="UP001153642">
    <property type="component" value="Unassembled WGS sequence"/>
</dbReference>
<organism evidence="5 6">
    <name type="scientific">Galbibacter pacificus</name>
    <dbReference type="NCBI Taxonomy" id="2996052"/>
    <lineage>
        <taxon>Bacteria</taxon>
        <taxon>Pseudomonadati</taxon>
        <taxon>Bacteroidota</taxon>
        <taxon>Flavobacteriia</taxon>
        <taxon>Flavobacteriales</taxon>
        <taxon>Flavobacteriaceae</taxon>
        <taxon>Galbibacter</taxon>
    </lineage>
</organism>
<evidence type="ECO:0000313" key="5">
    <source>
        <dbReference type="EMBL" id="MDG3586621.1"/>
    </source>
</evidence>
<keyword evidence="5" id="KW-0436">Ligase</keyword>
<protein>
    <recommendedName>
        <fullName evidence="4">5-formyltetrahydrofolate cyclo-ligase</fullName>
        <ecNumber evidence="4">6.3.3.2</ecNumber>
    </recommendedName>
</protein>
<dbReference type="PANTHER" id="PTHR23407:SF1">
    <property type="entry name" value="5-FORMYLTETRAHYDROFOLATE CYCLO-LIGASE"/>
    <property type="match status" value="1"/>
</dbReference>
<accession>A0ABT6FTN2</accession>
<dbReference type="PANTHER" id="PTHR23407">
    <property type="entry name" value="ATPASE INHIBITOR/5-FORMYLTETRAHYDROFOLATE CYCLO-LIGASE"/>
    <property type="match status" value="1"/>
</dbReference>
<dbReference type="InterPro" id="IPR024185">
    <property type="entry name" value="FTHF_cligase-like_sf"/>
</dbReference>
<evidence type="ECO:0000313" key="6">
    <source>
        <dbReference type="Proteomes" id="UP001153642"/>
    </source>
</evidence>
<evidence type="ECO:0000256" key="4">
    <source>
        <dbReference type="RuleBase" id="RU361279"/>
    </source>
</evidence>
<keyword evidence="4" id="KW-0479">Metal-binding</keyword>
<keyword evidence="6" id="KW-1185">Reference proteome</keyword>
<dbReference type="InterPro" id="IPR002698">
    <property type="entry name" value="FTHF_cligase"/>
</dbReference>
<sequence length="187" mass="21731">MNKKELRQLYKEKRFALTKSEIENLSIQIANQLLSLKIWDQIFYHIFLAIEKHKEIDTSFILSILQGKDKEVVIPKSNFLNSTLTNYLLTDNTKIIINEYGIPEPENGIEIANDKIDVVFIPLLAFDKKGNRIGYGKGFYDRFLATCRKDVIKIGLSFFPPEEAFNDLHHQDIELDICVTPDTIYKF</sequence>
<dbReference type="SUPFAM" id="SSF100950">
    <property type="entry name" value="NagB/RpiA/CoA transferase-like"/>
    <property type="match status" value="1"/>
</dbReference>
<dbReference type="RefSeq" id="WP_277900350.1">
    <property type="nucleotide sequence ID" value="NZ_JAPMUA010000004.1"/>
</dbReference>
<evidence type="ECO:0000256" key="2">
    <source>
        <dbReference type="ARBA" id="ARBA00022741"/>
    </source>
</evidence>
<comment type="similarity">
    <text evidence="1 4">Belongs to the 5-formyltetrahydrofolate cyclo-ligase family.</text>
</comment>
<comment type="catalytic activity">
    <reaction evidence="4">
        <text>(6S)-5-formyl-5,6,7,8-tetrahydrofolate + ATP = (6R)-5,10-methenyltetrahydrofolate + ADP + phosphate</text>
        <dbReference type="Rhea" id="RHEA:10488"/>
        <dbReference type="ChEBI" id="CHEBI:30616"/>
        <dbReference type="ChEBI" id="CHEBI:43474"/>
        <dbReference type="ChEBI" id="CHEBI:57455"/>
        <dbReference type="ChEBI" id="CHEBI:57457"/>
        <dbReference type="ChEBI" id="CHEBI:456216"/>
        <dbReference type="EC" id="6.3.3.2"/>
    </reaction>
</comment>
<dbReference type="NCBIfam" id="TIGR02727">
    <property type="entry name" value="MTHFS_bact"/>
    <property type="match status" value="1"/>
</dbReference>
<dbReference type="Gene3D" id="3.40.50.10420">
    <property type="entry name" value="NagB/RpiA/CoA transferase-like"/>
    <property type="match status" value="1"/>
</dbReference>
<keyword evidence="2 4" id="KW-0547">Nucleotide-binding</keyword>
<dbReference type="Pfam" id="PF01812">
    <property type="entry name" value="5-FTHF_cyc-lig"/>
    <property type="match status" value="1"/>
</dbReference>
<comment type="caution">
    <text evidence="5">The sequence shown here is derived from an EMBL/GenBank/DDBJ whole genome shotgun (WGS) entry which is preliminary data.</text>
</comment>
<keyword evidence="3 4" id="KW-0067">ATP-binding</keyword>
<dbReference type="PIRSF" id="PIRSF006806">
    <property type="entry name" value="FTHF_cligase"/>
    <property type="match status" value="1"/>
</dbReference>